<feature type="region of interest" description="Disordered" evidence="1">
    <location>
        <begin position="123"/>
        <end position="202"/>
    </location>
</feature>
<evidence type="ECO:0000256" key="1">
    <source>
        <dbReference type="SAM" id="MobiDB-lite"/>
    </source>
</evidence>
<evidence type="ECO:0000313" key="2">
    <source>
        <dbReference type="EMBL" id="MBB4760378.1"/>
    </source>
</evidence>
<reference evidence="2 3" key="1">
    <citation type="submission" date="2020-08" db="EMBL/GenBank/DDBJ databases">
        <title>Sequencing the genomes of 1000 actinobacteria strains.</title>
        <authorList>
            <person name="Klenk H.-P."/>
        </authorList>
    </citation>
    <scope>NUCLEOTIDE SEQUENCE [LARGE SCALE GENOMIC DNA]</scope>
    <source>
        <strain evidence="2 3">DSM 43149</strain>
    </source>
</reference>
<proteinExistence type="predicted"/>
<keyword evidence="3" id="KW-1185">Reference proteome</keyword>
<dbReference type="AlphaFoldDB" id="A0A7W7HT92"/>
<feature type="compositionally biased region" description="Low complexity" evidence="1">
    <location>
        <begin position="314"/>
        <end position="330"/>
    </location>
</feature>
<organism evidence="2 3">
    <name type="scientific">Actinoplanes digitatis</name>
    <dbReference type="NCBI Taxonomy" id="1868"/>
    <lineage>
        <taxon>Bacteria</taxon>
        <taxon>Bacillati</taxon>
        <taxon>Actinomycetota</taxon>
        <taxon>Actinomycetes</taxon>
        <taxon>Micromonosporales</taxon>
        <taxon>Micromonosporaceae</taxon>
        <taxon>Actinoplanes</taxon>
    </lineage>
</organism>
<feature type="region of interest" description="Disordered" evidence="1">
    <location>
        <begin position="219"/>
        <end position="358"/>
    </location>
</feature>
<name>A0A7W7HT92_9ACTN</name>
<comment type="caution">
    <text evidence="2">The sequence shown here is derived from an EMBL/GenBank/DDBJ whole genome shotgun (WGS) entry which is preliminary data.</text>
</comment>
<protein>
    <submittedName>
        <fullName evidence="2">Uncharacterized protein</fullName>
    </submittedName>
</protein>
<feature type="compositionally biased region" description="Basic and acidic residues" evidence="1">
    <location>
        <begin position="291"/>
        <end position="313"/>
    </location>
</feature>
<evidence type="ECO:0000313" key="3">
    <source>
        <dbReference type="Proteomes" id="UP000578112"/>
    </source>
</evidence>
<feature type="region of interest" description="Disordered" evidence="1">
    <location>
        <begin position="53"/>
        <end position="90"/>
    </location>
</feature>
<accession>A0A7W7HT92</accession>
<sequence>MTIPRRRCQRPVPHGPSHRRMWRSLWRRCSCGLPAPCVDRLVPAPPLPYPPNTASPADGRPIASGTARPSMPTSARIPAPRASPIRPAQPGYDSAAIARVSPIAYLEAARAACARDPAWPLAGHADRESGRHRLHPHTGGRAPAREPTTPTARHTDPASTRRRPHFDAGRATRARDPATPVDGTAGSARTRLGDDRQPAGAASASILAAPGGFIRASGITAPSEEVRPGDYLPLRNAHEPRDGPRAAGQTQIHRPGDRPEPSNHARVYEPRDGPGPDGFTETHGPRNTARPTEHVQAHEPREGPGPRRQDRGDGASANGAAQARAPAWAAPTVLLSQVGRAGGLTPAQAYRASQGHRR</sequence>
<feature type="compositionally biased region" description="Basic and acidic residues" evidence="1">
    <location>
        <begin position="165"/>
        <end position="176"/>
    </location>
</feature>
<gene>
    <name evidence="2" type="ORF">BJ971_000934</name>
</gene>
<feature type="compositionally biased region" description="Basic and acidic residues" evidence="1">
    <location>
        <begin position="254"/>
        <end position="274"/>
    </location>
</feature>
<feature type="compositionally biased region" description="Low complexity" evidence="1">
    <location>
        <begin position="74"/>
        <end position="88"/>
    </location>
</feature>
<dbReference type="EMBL" id="JACHNH010000001">
    <property type="protein sequence ID" value="MBB4760378.1"/>
    <property type="molecule type" value="Genomic_DNA"/>
</dbReference>
<dbReference type="Proteomes" id="UP000578112">
    <property type="component" value="Unassembled WGS sequence"/>
</dbReference>